<organism evidence="2">
    <name type="scientific">Triticum aestivum</name>
    <name type="common">Wheat</name>
    <dbReference type="NCBI Taxonomy" id="4565"/>
    <lineage>
        <taxon>Eukaryota</taxon>
        <taxon>Viridiplantae</taxon>
        <taxon>Streptophyta</taxon>
        <taxon>Embryophyta</taxon>
        <taxon>Tracheophyta</taxon>
        <taxon>Spermatophyta</taxon>
        <taxon>Magnoliopsida</taxon>
        <taxon>Liliopsida</taxon>
        <taxon>Poales</taxon>
        <taxon>Poaceae</taxon>
        <taxon>BOP clade</taxon>
        <taxon>Pooideae</taxon>
        <taxon>Triticodae</taxon>
        <taxon>Triticeae</taxon>
        <taxon>Triticinae</taxon>
        <taxon>Triticum</taxon>
    </lineage>
</organism>
<dbReference type="Gramene" id="TraesCS4A02G237700.2">
    <property type="protein sequence ID" value="TraesCS4A02G237700.2"/>
    <property type="gene ID" value="TraesCS4A02G237700"/>
</dbReference>
<dbReference type="Proteomes" id="UP000019116">
    <property type="component" value="Chromosome 4A"/>
</dbReference>
<evidence type="ECO:0000313" key="2">
    <source>
        <dbReference type="EnsemblPlants" id="TraesCS4A02G237700.2"/>
    </source>
</evidence>
<dbReference type="AlphaFoldDB" id="A0A3B6HZN9"/>
<dbReference type="PANTHER" id="PTHR33167">
    <property type="entry name" value="TRANSCRIPTION FACTOR, PUTATIVE (DUF863)-RELATED"/>
    <property type="match status" value="1"/>
</dbReference>
<dbReference type="OrthoDB" id="666348at2759"/>
<keyword evidence="3" id="KW-1185">Reference proteome</keyword>
<feature type="region of interest" description="Disordered" evidence="1">
    <location>
        <begin position="143"/>
        <end position="184"/>
    </location>
</feature>
<dbReference type="PANTHER" id="PTHR33167:SF26">
    <property type="entry name" value="EXPRESSED PROTEIN"/>
    <property type="match status" value="1"/>
</dbReference>
<reference evidence="2" key="2">
    <citation type="submission" date="2018-10" db="UniProtKB">
        <authorList>
            <consortium name="EnsemblPlants"/>
        </authorList>
    </citation>
    <scope>IDENTIFICATION</scope>
</reference>
<feature type="region of interest" description="Disordered" evidence="1">
    <location>
        <begin position="213"/>
        <end position="272"/>
    </location>
</feature>
<protein>
    <submittedName>
        <fullName evidence="2">Uncharacterized protein</fullName>
    </submittedName>
</protein>
<dbReference type="EnsemblPlants" id="TraesCS4A02G237700.2">
    <property type="protein sequence ID" value="TraesCS4A02G237700.2"/>
    <property type="gene ID" value="TraesCS4A02G237700"/>
</dbReference>
<evidence type="ECO:0000313" key="3">
    <source>
        <dbReference type="Proteomes" id="UP000019116"/>
    </source>
</evidence>
<feature type="compositionally biased region" description="Basic residues" evidence="1">
    <location>
        <begin position="221"/>
        <end position="230"/>
    </location>
</feature>
<dbReference type="Gramene" id="TraesCS4A03G0628000.2">
    <property type="protein sequence ID" value="TraesCS4A03G0628000.2.CDS"/>
    <property type="gene ID" value="TraesCS4A03G0628000"/>
</dbReference>
<reference evidence="2" key="1">
    <citation type="submission" date="2018-08" db="EMBL/GenBank/DDBJ databases">
        <authorList>
            <person name="Rossello M."/>
        </authorList>
    </citation>
    <scope>NUCLEOTIDE SEQUENCE [LARGE SCALE GENOMIC DNA]</scope>
    <source>
        <strain evidence="2">cv. Chinese Spring</strain>
    </source>
</reference>
<dbReference type="SMR" id="A0A3B6HZN9"/>
<feature type="compositionally biased region" description="Low complexity" evidence="1">
    <location>
        <begin position="239"/>
        <end position="249"/>
    </location>
</feature>
<accession>A0A3B6HZN9</accession>
<sequence length="292" mass="33572">MKWREDSIKRYPRQKNITWYGRATQLLRQFFPRRKPINKGGAGSGQLMSGNGVDSMRPWWAATEYGCASHCRQRVRRCLAPWSSRPCIRTRRGDQEEKHMTQMEELVRQCDMEVMKMAMLKHEQTFRQQVHDLHRLYRVQKQLMGDQSGRPSSVLPCRQVQRRRQHPRRPELSLQLPVDDNEDEHTVVSAGTGRLATPPSTESEDELELTLAVGGGGVHGGSRRSQRRRRESATDCSGRRSPQTPSSSTDSDEALRPVQHRHQRATPCDLRGGVTVSKQPQWLVRCLSLRMA</sequence>
<evidence type="ECO:0000256" key="1">
    <source>
        <dbReference type="SAM" id="MobiDB-lite"/>
    </source>
</evidence>
<proteinExistence type="predicted"/>
<name>A0A3B6HZN9_WHEAT</name>